<dbReference type="EMBL" id="BAAARA010000010">
    <property type="protein sequence ID" value="GAA2352367.1"/>
    <property type="molecule type" value="Genomic_DNA"/>
</dbReference>
<sequence>MTTAGNSDKTSSQAGRHTPPRRNTGKQDEDAGGESGYSAEVARQVGEATVALGERLRDPGVAHNVEEIEKVLRGFSLTMEGMSNGLTGVTEWLRAAGHVGPLSGHSSVMSERLSHIGKELSRLADAVDKAQEQEAG</sequence>
<gene>
    <name evidence="2" type="ORF">GCM10009854_32930</name>
</gene>
<organism evidence="2 3">
    <name type="scientific">Saccharopolyspora halophila</name>
    <dbReference type="NCBI Taxonomy" id="405551"/>
    <lineage>
        <taxon>Bacteria</taxon>
        <taxon>Bacillati</taxon>
        <taxon>Actinomycetota</taxon>
        <taxon>Actinomycetes</taxon>
        <taxon>Pseudonocardiales</taxon>
        <taxon>Pseudonocardiaceae</taxon>
        <taxon>Saccharopolyspora</taxon>
    </lineage>
</organism>
<dbReference type="RefSeq" id="WP_344132942.1">
    <property type="nucleotide sequence ID" value="NZ_BAAARA010000010.1"/>
</dbReference>
<comment type="caution">
    <text evidence="2">The sequence shown here is derived from an EMBL/GenBank/DDBJ whole genome shotgun (WGS) entry which is preliminary data.</text>
</comment>
<accession>A0ABP5TIU6</accession>
<evidence type="ECO:0000256" key="1">
    <source>
        <dbReference type="SAM" id="MobiDB-lite"/>
    </source>
</evidence>
<keyword evidence="3" id="KW-1185">Reference proteome</keyword>
<protein>
    <submittedName>
        <fullName evidence="2">Uncharacterized protein</fullName>
    </submittedName>
</protein>
<feature type="region of interest" description="Disordered" evidence="1">
    <location>
        <begin position="1"/>
        <end position="42"/>
    </location>
</feature>
<dbReference type="Proteomes" id="UP001501218">
    <property type="component" value="Unassembled WGS sequence"/>
</dbReference>
<name>A0ABP5TIU6_9PSEU</name>
<evidence type="ECO:0000313" key="2">
    <source>
        <dbReference type="EMBL" id="GAA2352367.1"/>
    </source>
</evidence>
<reference evidence="3" key="1">
    <citation type="journal article" date="2019" name="Int. J. Syst. Evol. Microbiol.">
        <title>The Global Catalogue of Microorganisms (GCM) 10K type strain sequencing project: providing services to taxonomists for standard genome sequencing and annotation.</title>
        <authorList>
            <consortium name="The Broad Institute Genomics Platform"/>
            <consortium name="The Broad Institute Genome Sequencing Center for Infectious Disease"/>
            <person name="Wu L."/>
            <person name="Ma J."/>
        </authorList>
    </citation>
    <scope>NUCLEOTIDE SEQUENCE [LARGE SCALE GENOMIC DNA]</scope>
    <source>
        <strain evidence="3">JCM 16221</strain>
    </source>
</reference>
<proteinExistence type="predicted"/>
<feature type="compositionally biased region" description="Polar residues" evidence="1">
    <location>
        <begin position="1"/>
        <end position="15"/>
    </location>
</feature>
<evidence type="ECO:0000313" key="3">
    <source>
        <dbReference type="Proteomes" id="UP001501218"/>
    </source>
</evidence>